<evidence type="ECO:0000259" key="1">
    <source>
        <dbReference type="Pfam" id="PF22016"/>
    </source>
</evidence>
<gene>
    <name evidence="2" type="ORF">EV682_101122</name>
</gene>
<name>A0ABY2CDC7_9NEIS</name>
<evidence type="ECO:0000313" key="3">
    <source>
        <dbReference type="Proteomes" id="UP000295794"/>
    </source>
</evidence>
<comment type="caution">
    <text evidence="2">The sequence shown here is derived from an EMBL/GenBank/DDBJ whole genome shotgun (WGS) entry which is preliminary data.</text>
</comment>
<accession>A0ABY2CDC7</accession>
<dbReference type="Pfam" id="PF22016">
    <property type="entry name" value="DUF6933"/>
    <property type="match status" value="1"/>
</dbReference>
<proteinExistence type="predicted"/>
<sequence length="236" mass="26917">MNVVELLESELNMQFYCSKAAAEALETTQKGLVKSWLEAAPVPEAAGPWVWQVHAIKLARQNVFIVMERETRFSMVFWGIKKGDGETLLKQFYERLVNLLLWINQDVNWLNAAEADAAIKQILQRGQRYCFVAGVDRSAQTHINEVARDCDYAFHTHGCLPNPEDEAASFDMKTNNTLRSVRGGAYFWPFEAFFCSWVREYAGATSAQCEELMQRFTQLHRAKSAIFAENFIADEG</sequence>
<feature type="domain" description="DUF6933" evidence="1">
    <location>
        <begin position="25"/>
        <end position="192"/>
    </location>
</feature>
<keyword evidence="3" id="KW-1185">Reference proteome</keyword>
<dbReference type="EMBL" id="SMBT01000001">
    <property type="protein sequence ID" value="TCU90103.1"/>
    <property type="molecule type" value="Genomic_DNA"/>
</dbReference>
<reference evidence="2 3" key="1">
    <citation type="submission" date="2019-03" db="EMBL/GenBank/DDBJ databases">
        <title>Genomic Encyclopedia of Type Strains, Phase IV (KMG-IV): sequencing the most valuable type-strain genomes for metagenomic binning, comparative biology and taxonomic classification.</title>
        <authorList>
            <person name="Goeker M."/>
        </authorList>
    </citation>
    <scope>NUCLEOTIDE SEQUENCE [LARGE SCALE GENOMIC DNA]</scope>
    <source>
        <strain evidence="2 3">DSM 3764</strain>
    </source>
</reference>
<dbReference type="Proteomes" id="UP000295794">
    <property type="component" value="Unassembled WGS sequence"/>
</dbReference>
<dbReference type="InterPro" id="IPR053864">
    <property type="entry name" value="DUF6933"/>
</dbReference>
<protein>
    <recommendedName>
        <fullName evidence="1">DUF6933 domain-containing protein</fullName>
    </recommendedName>
</protein>
<evidence type="ECO:0000313" key="2">
    <source>
        <dbReference type="EMBL" id="TCU90103.1"/>
    </source>
</evidence>
<organism evidence="2 3">
    <name type="scientific">Iodobacter fluviatilis</name>
    <dbReference type="NCBI Taxonomy" id="537"/>
    <lineage>
        <taxon>Bacteria</taxon>
        <taxon>Pseudomonadati</taxon>
        <taxon>Pseudomonadota</taxon>
        <taxon>Betaproteobacteria</taxon>
        <taxon>Neisseriales</taxon>
        <taxon>Chitinibacteraceae</taxon>
        <taxon>Iodobacter</taxon>
    </lineage>
</organism>